<comment type="caution">
    <text evidence="5">The sequence shown here is derived from an EMBL/GenBank/DDBJ whole genome shotgun (WGS) entry which is preliminary data.</text>
</comment>
<dbReference type="EC" id="3.2.2.28" evidence="5"/>
<dbReference type="CDD" id="cd10028">
    <property type="entry name" value="UDG-F2_TDG_MUG"/>
    <property type="match status" value="1"/>
</dbReference>
<dbReference type="PANTHER" id="PTHR12159:SF9">
    <property type="entry name" value="G_T MISMATCH-SPECIFIC THYMINE DNA GLYCOSYLASE"/>
    <property type="match status" value="1"/>
</dbReference>
<dbReference type="InterPro" id="IPR005122">
    <property type="entry name" value="Uracil-DNA_glycosylase-like"/>
</dbReference>
<sequence>MTESLPDIATRGLDVIFCGINPGLSAAASGHHFVGHSNRFWRVLHLAGFTPHQLRAEEDRSILSYGYGLTTVAGRPTAGVADLSAMEIAADAEAFRQRIASYAPGYVAFLGKMAYAALSGTRDLAWGAQPGLLEGARVWVLPNPSGRNRAFSLNALVEAYRQLRDELHAADAPPDGHPQA</sequence>
<evidence type="ECO:0000313" key="5">
    <source>
        <dbReference type="EMBL" id="NII07963.1"/>
    </source>
</evidence>
<evidence type="ECO:0000256" key="3">
    <source>
        <dbReference type="ARBA" id="ARBA00023204"/>
    </source>
</evidence>
<protein>
    <submittedName>
        <fullName evidence="5">G/U mismatch-specific DNA glycosylase</fullName>
        <ecNumber evidence="5">3.2.2.28</ecNumber>
    </submittedName>
</protein>
<name>A0A7X5UCJ9_9GAMM</name>
<proteinExistence type="predicted"/>
<dbReference type="Proteomes" id="UP000490980">
    <property type="component" value="Unassembled WGS sequence"/>
</dbReference>
<evidence type="ECO:0000256" key="2">
    <source>
        <dbReference type="ARBA" id="ARBA00022801"/>
    </source>
</evidence>
<accession>A0A7X5UCJ9</accession>
<feature type="domain" description="Uracil-DNA glycosylase-like" evidence="4">
    <location>
        <begin position="6"/>
        <end position="164"/>
    </location>
</feature>
<dbReference type="GO" id="GO:0008263">
    <property type="term" value="F:pyrimidine-specific mismatch base pair DNA N-glycosylase activity"/>
    <property type="evidence" value="ECO:0007669"/>
    <property type="project" value="TreeGrafter"/>
</dbReference>
<dbReference type="AlphaFoldDB" id="A0A7X5UCJ9"/>
<dbReference type="SMART" id="SM00986">
    <property type="entry name" value="UDG"/>
    <property type="match status" value="1"/>
</dbReference>
<keyword evidence="3" id="KW-0234">DNA repair</keyword>
<evidence type="ECO:0000256" key="1">
    <source>
        <dbReference type="ARBA" id="ARBA00022763"/>
    </source>
</evidence>
<dbReference type="RefSeq" id="WP_166950269.1">
    <property type="nucleotide sequence ID" value="NZ_JAARLZ010000009.1"/>
</dbReference>
<dbReference type="InterPro" id="IPR015637">
    <property type="entry name" value="MUG/TDG"/>
</dbReference>
<keyword evidence="2 5" id="KW-0378">Hydrolase</keyword>
<gene>
    <name evidence="5" type="primary">mug</name>
    <name evidence="5" type="ORF">HBF25_16390</name>
</gene>
<dbReference type="GO" id="GO:0006285">
    <property type="term" value="P:base-excision repair, AP site formation"/>
    <property type="evidence" value="ECO:0007669"/>
    <property type="project" value="InterPro"/>
</dbReference>
<dbReference type="PANTHER" id="PTHR12159">
    <property type="entry name" value="G/T AND G/U MISMATCH-SPECIFIC DNA GLYCOSYLASE"/>
    <property type="match status" value="1"/>
</dbReference>
<organism evidence="5 6">
    <name type="scientific">Luteibacter anthropi</name>
    <dbReference type="NCBI Taxonomy" id="564369"/>
    <lineage>
        <taxon>Bacteria</taxon>
        <taxon>Pseudomonadati</taxon>
        <taxon>Pseudomonadota</taxon>
        <taxon>Gammaproteobacteria</taxon>
        <taxon>Lysobacterales</taxon>
        <taxon>Rhodanobacteraceae</taxon>
        <taxon>Luteibacter</taxon>
    </lineage>
</organism>
<evidence type="ECO:0000313" key="6">
    <source>
        <dbReference type="Proteomes" id="UP000490980"/>
    </source>
</evidence>
<dbReference type="GO" id="GO:0004844">
    <property type="term" value="F:uracil DNA N-glycosylase activity"/>
    <property type="evidence" value="ECO:0007669"/>
    <property type="project" value="TreeGrafter"/>
</dbReference>
<dbReference type="NCBIfam" id="NF007570">
    <property type="entry name" value="PRK10201.1"/>
    <property type="match status" value="1"/>
</dbReference>
<dbReference type="SUPFAM" id="SSF52141">
    <property type="entry name" value="Uracil-DNA glycosylase-like"/>
    <property type="match status" value="1"/>
</dbReference>
<dbReference type="Pfam" id="PF03167">
    <property type="entry name" value="UDG"/>
    <property type="match status" value="1"/>
</dbReference>
<dbReference type="InterPro" id="IPR036895">
    <property type="entry name" value="Uracil-DNA_glycosylase-like_sf"/>
</dbReference>
<evidence type="ECO:0000259" key="4">
    <source>
        <dbReference type="SMART" id="SM00986"/>
    </source>
</evidence>
<reference evidence="5 6" key="1">
    <citation type="submission" date="2020-03" db="EMBL/GenBank/DDBJ databases">
        <authorList>
            <person name="Lai Q."/>
        </authorList>
    </citation>
    <scope>NUCLEOTIDE SEQUENCE [LARGE SCALE GENOMIC DNA]</scope>
    <source>
        <strain evidence="5 6">CCUG 25036</strain>
    </source>
</reference>
<keyword evidence="6" id="KW-1185">Reference proteome</keyword>
<dbReference type="Gene3D" id="3.40.470.10">
    <property type="entry name" value="Uracil-DNA glycosylase-like domain"/>
    <property type="match status" value="1"/>
</dbReference>
<dbReference type="EMBL" id="JAARLZ010000009">
    <property type="protein sequence ID" value="NII07963.1"/>
    <property type="molecule type" value="Genomic_DNA"/>
</dbReference>
<keyword evidence="1" id="KW-0227">DNA damage</keyword>
<keyword evidence="5" id="KW-0326">Glycosidase</keyword>
<dbReference type="SMART" id="SM00987">
    <property type="entry name" value="UreE_C"/>
    <property type="match status" value="1"/>
</dbReference>